<evidence type="ECO:0000313" key="2">
    <source>
        <dbReference type="Proteomes" id="UP000327085"/>
    </source>
</evidence>
<dbReference type="EMBL" id="CABIKO010000304">
    <property type="protein sequence ID" value="VVA33815.1"/>
    <property type="molecule type" value="Genomic_DNA"/>
</dbReference>
<sequence length="114" mass="12512">MGTPNIWMLGLALRWTIFEFSNIRILGIGGHISTGGNPLAELQLPGPNLLAQVLRGGRQGAKGENSPGPAFCKRSGRLRYLRSAQPNFLRMKHSATFVRICPTTFVKGSARPYF</sequence>
<protein>
    <submittedName>
        <fullName evidence="1">Uncharacterized protein</fullName>
    </submittedName>
</protein>
<dbReference type="Gramene" id="VVA33815">
    <property type="protein sequence ID" value="VVA33815"/>
    <property type="gene ID" value="Prudul26B032311"/>
</dbReference>
<organism evidence="1 2">
    <name type="scientific">Prunus dulcis</name>
    <name type="common">Almond</name>
    <name type="synonym">Amygdalus dulcis</name>
    <dbReference type="NCBI Taxonomy" id="3755"/>
    <lineage>
        <taxon>Eukaryota</taxon>
        <taxon>Viridiplantae</taxon>
        <taxon>Streptophyta</taxon>
        <taxon>Embryophyta</taxon>
        <taxon>Tracheophyta</taxon>
        <taxon>Spermatophyta</taxon>
        <taxon>Magnoliopsida</taxon>
        <taxon>eudicotyledons</taxon>
        <taxon>Gunneridae</taxon>
        <taxon>Pentapetalae</taxon>
        <taxon>rosids</taxon>
        <taxon>fabids</taxon>
        <taxon>Rosales</taxon>
        <taxon>Rosaceae</taxon>
        <taxon>Amygdaloideae</taxon>
        <taxon>Amygdaleae</taxon>
        <taxon>Prunus</taxon>
    </lineage>
</organism>
<reference evidence="2" key="1">
    <citation type="journal article" date="2020" name="Plant J.">
        <title>Transposons played a major role in the diversification between the closely related almond and peach genomes: results from the almond genome sequence.</title>
        <authorList>
            <person name="Alioto T."/>
            <person name="Alexiou K.G."/>
            <person name="Bardil A."/>
            <person name="Barteri F."/>
            <person name="Castanera R."/>
            <person name="Cruz F."/>
            <person name="Dhingra A."/>
            <person name="Duval H."/>
            <person name="Fernandez I Marti A."/>
            <person name="Frias L."/>
            <person name="Galan B."/>
            <person name="Garcia J.L."/>
            <person name="Howad W."/>
            <person name="Gomez-Garrido J."/>
            <person name="Gut M."/>
            <person name="Julca I."/>
            <person name="Morata J."/>
            <person name="Puigdomenech P."/>
            <person name="Ribeca P."/>
            <person name="Rubio Cabetas M.J."/>
            <person name="Vlasova A."/>
            <person name="Wirthensohn M."/>
            <person name="Garcia-Mas J."/>
            <person name="Gabaldon T."/>
            <person name="Casacuberta J.M."/>
            <person name="Arus P."/>
        </authorList>
    </citation>
    <scope>NUCLEOTIDE SEQUENCE [LARGE SCALE GENOMIC DNA]</scope>
    <source>
        <strain evidence="2">cv. Texas</strain>
    </source>
</reference>
<dbReference type="AlphaFoldDB" id="A0A5E4G1X0"/>
<accession>A0A5E4G1X0</accession>
<gene>
    <name evidence="1" type="ORF">ALMOND_2B032311</name>
</gene>
<proteinExistence type="predicted"/>
<dbReference type="InParanoid" id="A0A5E4G1X0"/>
<dbReference type="Proteomes" id="UP000327085">
    <property type="component" value="Chromosome 7"/>
</dbReference>
<evidence type="ECO:0000313" key="1">
    <source>
        <dbReference type="EMBL" id="VVA33815.1"/>
    </source>
</evidence>
<name>A0A5E4G1X0_PRUDU</name>